<dbReference type="PROSITE" id="PS00028">
    <property type="entry name" value="ZINC_FINGER_C2H2_1"/>
    <property type="match status" value="1"/>
</dbReference>
<comment type="caution">
    <text evidence="3">The sequence shown here is derived from an EMBL/GenBank/DDBJ whole genome shotgun (WGS) entry which is preliminary data.</text>
</comment>
<dbReference type="Proteomes" id="UP000533641">
    <property type="component" value="Unassembled WGS sequence"/>
</dbReference>
<dbReference type="Gene3D" id="3.30.920.90">
    <property type="match status" value="1"/>
</dbReference>
<evidence type="ECO:0000313" key="3">
    <source>
        <dbReference type="EMBL" id="MBB4276419.1"/>
    </source>
</evidence>
<keyword evidence="3" id="KW-0378">Hydrolase</keyword>
<feature type="region of interest" description="Disordered" evidence="1">
    <location>
        <begin position="115"/>
        <end position="138"/>
    </location>
</feature>
<dbReference type="AlphaFoldDB" id="A0A7W6RPZ9"/>
<evidence type="ECO:0000259" key="2">
    <source>
        <dbReference type="PROSITE" id="PS00028"/>
    </source>
</evidence>
<proteinExistence type="predicted"/>
<feature type="domain" description="C2H2-type" evidence="2">
    <location>
        <begin position="150"/>
        <end position="172"/>
    </location>
</feature>
<sequence>MARLYLTLNQGTTAIEQEFKSRYLPELERRAQLGNARLGKLPPGMSNAAIDLASSGTLPDGYEAGHVCGYSYDLANLPSDAVLARHLGEILSSYLKLDTLGGLTDLAAADDDDAVEGDSVDERRRYRQHRSIERNPSTSRKVKKALGYACQGCGFEFEKVYGEIGHQYIEAHHLIQLGNLPPNTVVPMNVKTDFAVLCANCHRMMHRNNGPTTLADLKAVHKLPALIELFNSK</sequence>
<accession>A0A7W6RPZ9</accession>
<evidence type="ECO:0000256" key="1">
    <source>
        <dbReference type="SAM" id="MobiDB-lite"/>
    </source>
</evidence>
<dbReference type="Pfam" id="PF12102">
    <property type="entry name" value="MrcB_N"/>
    <property type="match status" value="1"/>
</dbReference>
<organism evidence="3 4">
    <name type="scientific">Rhizobium mongolense</name>
    <dbReference type="NCBI Taxonomy" id="57676"/>
    <lineage>
        <taxon>Bacteria</taxon>
        <taxon>Pseudomonadati</taxon>
        <taxon>Pseudomonadota</taxon>
        <taxon>Alphaproteobacteria</taxon>
        <taxon>Hyphomicrobiales</taxon>
        <taxon>Rhizobiaceae</taxon>
        <taxon>Rhizobium/Agrobacterium group</taxon>
        <taxon>Rhizobium</taxon>
    </lineage>
</organism>
<dbReference type="InterPro" id="IPR013087">
    <property type="entry name" value="Znf_C2H2_type"/>
</dbReference>
<protein>
    <submittedName>
        <fullName evidence="3">5-methylcytosine-specific restriction protein A</fullName>
        <ecNumber evidence="3">3.1.21.-</ecNumber>
    </submittedName>
</protein>
<reference evidence="3 4" key="1">
    <citation type="submission" date="2020-08" db="EMBL/GenBank/DDBJ databases">
        <title>Genomic Encyclopedia of Type Strains, Phase IV (KMG-V): Genome sequencing to study the core and pangenomes of soil and plant-associated prokaryotes.</title>
        <authorList>
            <person name="Whitman W."/>
        </authorList>
    </citation>
    <scope>NUCLEOTIDE SEQUENCE [LARGE SCALE GENOMIC DNA]</scope>
    <source>
        <strain evidence="3 4">SEMIA 402</strain>
    </source>
</reference>
<name>A0A7W6RPZ9_9HYPH</name>
<dbReference type="EC" id="3.1.21.-" evidence="3"/>
<evidence type="ECO:0000313" key="4">
    <source>
        <dbReference type="Proteomes" id="UP000533641"/>
    </source>
</evidence>
<dbReference type="GO" id="GO:0016787">
    <property type="term" value="F:hydrolase activity"/>
    <property type="evidence" value="ECO:0007669"/>
    <property type="project" value="UniProtKB-KW"/>
</dbReference>
<gene>
    <name evidence="3" type="ORF">GGE12_004216</name>
</gene>
<dbReference type="EMBL" id="JACIGM010000009">
    <property type="protein sequence ID" value="MBB4276419.1"/>
    <property type="molecule type" value="Genomic_DNA"/>
</dbReference>
<dbReference type="InterPro" id="IPR021961">
    <property type="entry name" value="McrB_DNA-bd"/>
</dbReference>